<protein>
    <recommendedName>
        <fullName evidence="4">Peptide chain release factor 1</fullName>
    </recommendedName>
</protein>
<keyword evidence="3" id="KW-1185">Reference proteome</keyword>
<name>A0A345XID5_9ACTN</name>
<evidence type="ECO:0000313" key="3">
    <source>
        <dbReference type="Proteomes" id="UP000254425"/>
    </source>
</evidence>
<gene>
    <name evidence="2" type="ORF">DVA86_00810</name>
</gene>
<organism evidence="2 3">
    <name type="scientific">Streptomyces armeniacus</name>
    <dbReference type="NCBI Taxonomy" id="83291"/>
    <lineage>
        <taxon>Bacteria</taxon>
        <taxon>Bacillati</taxon>
        <taxon>Actinomycetota</taxon>
        <taxon>Actinomycetes</taxon>
        <taxon>Kitasatosporales</taxon>
        <taxon>Streptomycetaceae</taxon>
        <taxon>Streptomyces</taxon>
    </lineage>
</organism>
<dbReference type="AlphaFoldDB" id="A0A345XID5"/>
<dbReference type="InterPro" id="IPR040701">
    <property type="entry name" value="Bact_RF_family2"/>
</dbReference>
<dbReference type="Pfam" id="PF18844">
    <property type="entry name" value="baeRF_family2"/>
    <property type="match status" value="1"/>
</dbReference>
<feature type="compositionally biased region" description="Basic and acidic residues" evidence="1">
    <location>
        <begin position="351"/>
        <end position="365"/>
    </location>
</feature>
<sequence>MELGFLSPLFDRPGPWASVYFDTTTAPGDAASRQQAHAHAACARLRRQGADQGTCRAVYDVLAAAGRPPQPPGRAVFAAHGEVVLAPPLATPPPGGGPHACWEALPHTGPLLELLERHPVALAARVHPAGADLELHGPLGIRDAGRVRDSEAVADALSRCFSAYGAELLVLAGDVPARRALHAQLPARLRNRTVQAARGSRRPLADEVARARNGHSRERTSTAMARFVAGRVPTDDGRVWATENVHSLADAAREHRIGSLLIRPDGANVHREVWVGEDPDQMAVDRTGTEHLGGPPATARADDALLRAAAVTGAEVVCVRPGELAPDAPAGLPAGGLGALLRWPYGGTREGGGRDGGRREPAARQ</sequence>
<evidence type="ECO:0000313" key="2">
    <source>
        <dbReference type="EMBL" id="AXK31401.1"/>
    </source>
</evidence>
<proteinExistence type="predicted"/>
<dbReference type="Proteomes" id="UP000254425">
    <property type="component" value="Chromosome"/>
</dbReference>
<evidence type="ECO:0008006" key="4">
    <source>
        <dbReference type="Google" id="ProtNLM"/>
    </source>
</evidence>
<dbReference type="RefSeq" id="WP_208874885.1">
    <property type="nucleotide sequence ID" value="NZ_CP031320.1"/>
</dbReference>
<reference evidence="2 3" key="1">
    <citation type="submission" date="2018-07" db="EMBL/GenBank/DDBJ databases">
        <title>Draft genome of the type strain Streptomyces armeniacus ATCC 15676.</title>
        <authorList>
            <person name="Labana P."/>
            <person name="Gosse J.T."/>
            <person name="Boddy C.N."/>
        </authorList>
    </citation>
    <scope>NUCLEOTIDE SEQUENCE [LARGE SCALE GENOMIC DNA]</scope>
    <source>
        <strain evidence="2 3">ATCC 15676</strain>
    </source>
</reference>
<feature type="region of interest" description="Disordered" evidence="1">
    <location>
        <begin position="196"/>
        <end position="219"/>
    </location>
</feature>
<feature type="region of interest" description="Disordered" evidence="1">
    <location>
        <begin position="344"/>
        <end position="365"/>
    </location>
</feature>
<dbReference type="EMBL" id="CP031320">
    <property type="protein sequence ID" value="AXK31401.1"/>
    <property type="molecule type" value="Genomic_DNA"/>
</dbReference>
<accession>A0A345XID5</accession>
<evidence type="ECO:0000256" key="1">
    <source>
        <dbReference type="SAM" id="MobiDB-lite"/>
    </source>
</evidence>
<dbReference type="KEGG" id="sarm:DVA86_00810"/>
<feature type="compositionally biased region" description="Basic and acidic residues" evidence="1">
    <location>
        <begin position="203"/>
        <end position="219"/>
    </location>
</feature>